<accession>A0A226DUG4</accession>
<protein>
    <submittedName>
        <fullName evidence="1">Cyclopropane-fatty-acyl-phospholipid synthase</fullName>
    </submittedName>
</protein>
<comment type="caution">
    <text evidence="1">The sequence shown here is derived from an EMBL/GenBank/DDBJ whole genome shotgun (WGS) entry which is preliminary data.</text>
</comment>
<evidence type="ECO:0000313" key="1">
    <source>
        <dbReference type="EMBL" id="OXA48351.1"/>
    </source>
</evidence>
<sequence>MDLLRELACLSLLKGFDIYQSIARLVIRVNFPFVKWLVDRELGRLGHNTEGKGPLGIRVHDEKEFYQRVAVARHAGLFECHMDKICTINDVKAMAIEGPRSTKTLRFIHPLAAILDRFNLQSRAKAWQVGREHYGYDLDE</sequence>
<gene>
    <name evidence="1" type="ORF">Fcan01_17149</name>
</gene>
<keyword evidence="2" id="KW-1185">Reference proteome</keyword>
<name>A0A226DUG4_FOLCA</name>
<dbReference type="OrthoDB" id="8300214at2759"/>
<dbReference type="EMBL" id="LNIX01000012">
    <property type="protein sequence ID" value="OXA48351.1"/>
    <property type="molecule type" value="Genomic_DNA"/>
</dbReference>
<proteinExistence type="predicted"/>
<evidence type="ECO:0000313" key="2">
    <source>
        <dbReference type="Proteomes" id="UP000198287"/>
    </source>
</evidence>
<dbReference type="Proteomes" id="UP000198287">
    <property type="component" value="Unassembled WGS sequence"/>
</dbReference>
<organism evidence="1 2">
    <name type="scientific">Folsomia candida</name>
    <name type="common">Springtail</name>
    <dbReference type="NCBI Taxonomy" id="158441"/>
    <lineage>
        <taxon>Eukaryota</taxon>
        <taxon>Metazoa</taxon>
        <taxon>Ecdysozoa</taxon>
        <taxon>Arthropoda</taxon>
        <taxon>Hexapoda</taxon>
        <taxon>Collembola</taxon>
        <taxon>Entomobryomorpha</taxon>
        <taxon>Isotomoidea</taxon>
        <taxon>Isotomidae</taxon>
        <taxon>Proisotominae</taxon>
        <taxon>Folsomia</taxon>
    </lineage>
</organism>
<reference evidence="1 2" key="1">
    <citation type="submission" date="2015-12" db="EMBL/GenBank/DDBJ databases">
        <title>The genome of Folsomia candida.</title>
        <authorList>
            <person name="Faddeeva A."/>
            <person name="Derks M.F."/>
            <person name="Anvar Y."/>
            <person name="Smit S."/>
            <person name="Van Straalen N."/>
            <person name="Roelofs D."/>
        </authorList>
    </citation>
    <scope>NUCLEOTIDE SEQUENCE [LARGE SCALE GENOMIC DNA]</scope>
    <source>
        <strain evidence="1 2">VU population</strain>
        <tissue evidence="1">Whole body</tissue>
    </source>
</reference>
<dbReference type="AlphaFoldDB" id="A0A226DUG4"/>